<proteinExistence type="predicted"/>
<organism evidence="2">
    <name type="scientific">uncultured Caudovirales phage</name>
    <dbReference type="NCBI Taxonomy" id="2100421"/>
    <lineage>
        <taxon>Viruses</taxon>
        <taxon>Duplodnaviria</taxon>
        <taxon>Heunggongvirae</taxon>
        <taxon>Uroviricota</taxon>
        <taxon>Caudoviricetes</taxon>
        <taxon>Peduoviridae</taxon>
        <taxon>Maltschvirus</taxon>
        <taxon>Maltschvirus maltsch</taxon>
    </lineage>
</organism>
<evidence type="ECO:0000313" key="1">
    <source>
        <dbReference type="EMBL" id="CAB4143216.1"/>
    </source>
</evidence>
<accession>A0A6J5P0J1</accession>
<evidence type="ECO:0000313" key="2">
    <source>
        <dbReference type="EMBL" id="CAB4162695.1"/>
    </source>
</evidence>
<name>A0A6J5P0J1_9CAUD</name>
<reference evidence="2" key="1">
    <citation type="submission" date="2020-04" db="EMBL/GenBank/DDBJ databases">
        <authorList>
            <person name="Chiriac C."/>
            <person name="Salcher M."/>
            <person name="Ghai R."/>
            <person name="Kavagutti S V."/>
        </authorList>
    </citation>
    <scope>NUCLEOTIDE SEQUENCE</scope>
</reference>
<dbReference type="EMBL" id="LR796418">
    <property type="protein sequence ID" value="CAB4143216.1"/>
    <property type="molecule type" value="Genomic_DNA"/>
</dbReference>
<gene>
    <name evidence="1" type="ORF">UFOVP436_93</name>
    <name evidence="2" type="ORF">UFOVP784_93</name>
</gene>
<dbReference type="EMBL" id="LR796737">
    <property type="protein sequence ID" value="CAB4162695.1"/>
    <property type="molecule type" value="Genomic_DNA"/>
</dbReference>
<protein>
    <submittedName>
        <fullName evidence="2">Uncharacterized protein</fullName>
    </submittedName>
</protein>
<sequence>MFNAHEVFGLTDRRDEETIYAAYHRLIPVMVKAIQELSSEIKELKKNKN</sequence>